<dbReference type="InterPro" id="IPR029437">
    <property type="entry name" value="HPS3_N"/>
</dbReference>
<feature type="domain" description="BLOC-2 complex member HPS3 N-terminal" evidence="2">
    <location>
        <begin position="4"/>
        <end position="260"/>
    </location>
</feature>
<feature type="domain" description="BLOC-2 complex member HPS3 N-terminal" evidence="2">
    <location>
        <begin position="283"/>
        <end position="539"/>
    </location>
</feature>
<dbReference type="KEGG" id="bfo:118426870"/>
<proteinExistence type="predicted"/>
<evidence type="ECO:0000313" key="6">
    <source>
        <dbReference type="RefSeq" id="XP_035692341.1"/>
    </source>
</evidence>
<feature type="domain" description="BLOC-2 complex member HPS3 C-terminal" evidence="3">
    <location>
        <begin position="558"/>
        <end position="911"/>
    </location>
</feature>
<feature type="compositionally biased region" description="Polar residues" evidence="1">
    <location>
        <begin position="235"/>
        <end position="244"/>
    </location>
</feature>
<dbReference type="Pfam" id="PF14763">
    <property type="entry name" value="HPS3_C"/>
    <property type="match status" value="2"/>
</dbReference>
<evidence type="ECO:0000256" key="1">
    <source>
        <dbReference type="SAM" id="MobiDB-lite"/>
    </source>
</evidence>
<dbReference type="Pfam" id="PF14761">
    <property type="entry name" value="HPS3_N"/>
    <property type="match status" value="2"/>
</dbReference>
<protein>
    <submittedName>
        <fullName evidence="5 6">Hermansky-Pudlak syndrome 3 protein-like</fullName>
    </submittedName>
</protein>
<dbReference type="AlphaFoldDB" id="A0A9J7N711"/>
<sequence length="1126" mass="124842">MVRVLSCHHFTSQEVFSTKQEPEVIYGSGDKLFIATVHNVVEVYQVNTKECRHLLGFMTVSAIDQLVYSECGKYVATVEVKSSKQRSLTFVRLYFNWEGSDVTQPVRARIAGVPASNSQPENTGKQLEVVELPLRKSATCIQCCAVTGNLAIGIGSVMSLYRLCSKTVQLTETTYTDLDHLLDIHIGFNLAEIALCENYVGGISADEVRVLQVHFKNEVDEDTTNPKELAGEVISRSTTPTDQGADQDDVIVEDEDFVLWSFEEHNIPVDSVHVELPSGTSPLPRRSVSPRLQTNTISLRTISSERPYVEKSSNPTEVLGPVDCVQGRPITVEWAGLYSVGISIKGMNAQLSTTTLLYRRFAPGDTAYTTVDGALHSLQFLPTYSKDGADKSEKSRRHRVSVLPAEGRCSPLHPNPQEGTLHGLCCFFTGPRQGFLYDIFDGANLLASYPYTADTSKVVAGDSLLHAVTRNGLETYTLRKFAAAVHRMEDIDNIHNTCPHPNMDICLIGMRPFIAIQDISVCTSHVLLLSKVESPRTQRVAGQSHWSLYALQNASVGQLYKDMLDLGLRYQNSSPPAYHQLLCEGHLLLRQALFSQEADSRTQQLQDLLCESCGLLGDYHSLPDSQDWTLALPYYNMSGLKVAAIVQQALHQMQPDREQPGYGRGLVHFLDHVLFTGDEPLETDKSTSNIVLEAYSQLEPENLSKVIIKSRLRLFDDQKAVSMLRKIKRGVSGSGGRYHPKPLDVLAMAVLKLRLCEPEQAQIVLSTVTEPQLVQVLLSEHQLLRTESTQLSHLSQLLRRHQPQVLIAALVALQGRGVIAFETALQLLRGSEGEIHQNTHIRDYLEGILQACHSQPAGQKVGTMLCDIYIQRLVEWKPPSSRPMPAPGHVHIPRGGGCFGVRYTWLDHLPPFKGVGSAKQPCQWVQIRVSPPRGSPMQLPATVTPIQVSKASPSVVEEVCMCCCCNEDLLKLQSLLCSGNVSTDISQHVLQAVTEDMKGFLAVKLLCLAKMEPEKAVELMIDSHPSVLVSFGETVFPESQERWIDVLHLLLQMFEDEDSLPDDRHESLTGALQGVLSCLASLMEPQAFINLLPSHGTVDFFLPYIQQCLRKHRAGEMRNRVASGQV</sequence>
<dbReference type="GO" id="GO:0005737">
    <property type="term" value="C:cytoplasm"/>
    <property type="evidence" value="ECO:0000318"/>
    <property type="project" value="GO_Central"/>
</dbReference>
<evidence type="ECO:0000259" key="3">
    <source>
        <dbReference type="Pfam" id="PF14763"/>
    </source>
</evidence>
<keyword evidence="4" id="KW-1185">Reference proteome</keyword>
<dbReference type="PANTHER" id="PTHR28633">
    <property type="entry name" value="HERMANSKY-PUDLAK SYNDROME 3 PROTEIN"/>
    <property type="match status" value="1"/>
</dbReference>
<feature type="domain" description="BLOC-2 complex member HPS3 C-terminal" evidence="3">
    <location>
        <begin position="964"/>
        <end position="1112"/>
    </location>
</feature>
<dbReference type="RefSeq" id="XP_035692349.1">
    <property type="nucleotide sequence ID" value="XM_035836456.1"/>
</dbReference>
<dbReference type="RefSeq" id="XP_035692332.1">
    <property type="nucleotide sequence ID" value="XM_035836439.1"/>
</dbReference>
<evidence type="ECO:0000313" key="4">
    <source>
        <dbReference type="Proteomes" id="UP000001554"/>
    </source>
</evidence>
<dbReference type="OrthoDB" id="10255480at2759"/>
<gene>
    <name evidence="5 6 7 8" type="primary">LOC118426870</name>
</gene>
<reference evidence="4" key="1">
    <citation type="journal article" date="2020" name="Nat. Ecol. Evol.">
        <title>Deeply conserved synteny resolves early events in vertebrate evolution.</title>
        <authorList>
            <person name="Simakov O."/>
            <person name="Marletaz F."/>
            <person name="Yue J.X."/>
            <person name="O'Connell B."/>
            <person name="Jenkins J."/>
            <person name="Brandt A."/>
            <person name="Calef R."/>
            <person name="Tung C.H."/>
            <person name="Huang T.K."/>
            <person name="Schmutz J."/>
            <person name="Satoh N."/>
            <person name="Yu J.K."/>
            <person name="Putnam N.H."/>
            <person name="Green R.E."/>
            <person name="Rokhsar D.S."/>
        </authorList>
    </citation>
    <scope>NUCLEOTIDE SEQUENCE [LARGE SCALE GENOMIC DNA]</scope>
    <source>
        <strain evidence="4">S238N-H82</strain>
    </source>
</reference>
<dbReference type="RefSeq" id="XP_035692341.1">
    <property type="nucleotide sequence ID" value="XM_035836448.1"/>
</dbReference>
<dbReference type="InterPro" id="IPR017216">
    <property type="entry name" value="HPS3"/>
</dbReference>
<evidence type="ECO:0000259" key="2">
    <source>
        <dbReference type="Pfam" id="PF14761"/>
    </source>
</evidence>
<evidence type="ECO:0000313" key="7">
    <source>
        <dbReference type="RefSeq" id="XP_035692349.1"/>
    </source>
</evidence>
<dbReference type="InterPro" id="IPR029438">
    <property type="entry name" value="HPS3_C"/>
</dbReference>
<organism evidence="4 8">
    <name type="scientific">Branchiostoma floridae</name>
    <name type="common">Florida lancelet</name>
    <name type="synonym">Amphioxus</name>
    <dbReference type="NCBI Taxonomy" id="7739"/>
    <lineage>
        <taxon>Eukaryota</taxon>
        <taxon>Metazoa</taxon>
        <taxon>Chordata</taxon>
        <taxon>Cephalochordata</taxon>
        <taxon>Leptocardii</taxon>
        <taxon>Amphioxiformes</taxon>
        <taxon>Branchiostomatidae</taxon>
        <taxon>Branchiostoma</taxon>
    </lineage>
</organism>
<feature type="region of interest" description="Disordered" evidence="1">
    <location>
        <begin position="222"/>
        <end position="246"/>
    </location>
</feature>
<name>A0A9J7N711_BRAFL</name>
<dbReference type="OMA" id="CIPYYKM"/>
<evidence type="ECO:0000313" key="5">
    <source>
        <dbReference type="RefSeq" id="XP_035692332.1"/>
    </source>
</evidence>
<dbReference type="Proteomes" id="UP000001554">
    <property type="component" value="Chromosome 1"/>
</dbReference>
<reference evidence="5 6" key="2">
    <citation type="submission" date="2025-04" db="UniProtKB">
        <authorList>
            <consortium name="RefSeq"/>
        </authorList>
    </citation>
    <scope>IDENTIFICATION</scope>
    <source>
        <strain evidence="5 6">S238N-H82</strain>
        <tissue evidence="5 6">Testes</tissue>
    </source>
</reference>
<dbReference type="PANTHER" id="PTHR28633:SF1">
    <property type="entry name" value="BLOC-2 COMPLEX MEMBER HPS3"/>
    <property type="match status" value="1"/>
</dbReference>
<accession>A0A9J7N711</accession>
<dbReference type="GeneID" id="118426870"/>
<dbReference type="RefSeq" id="XP_035692359.1">
    <property type="nucleotide sequence ID" value="XM_035836466.1"/>
</dbReference>
<evidence type="ECO:0000313" key="8">
    <source>
        <dbReference type="RefSeq" id="XP_035692359.1"/>
    </source>
</evidence>